<keyword evidence="4" id="KW-0804">Transcription</keyword>
<dbReference type="AlphaFoldDB" id="A0A840Z3F8"/>
<dbReference type="GO" id="GO:0003677">
    <property type="term" value="F:DNA binding"/>
    <property type="evidence" value="ECO:0007669"/>
    <property type="project" value="InterPro"/>
</dbReference>
<dbReference type="Gene3D" id="1.10.10.10">
    <property type="entry name" value="Winged helix-like DNA-binding domain superfamily/Winged helix DNA-binding domain"/>
    <property type="match status" value="1"/>
</dbReference>
<dbReference type="InterPro" id="IPR013324">
    <property type="entry name" value="RNA_pol_sigma_r3/r4-like"/>
</dbReference>
<comment type="similarity">
    <text evidence="1">Belongs to the sigma-70 factor family. ECF subfamily.</text>
</comment>
<dbReference type="RefSeq" id="WP_345576122.1">
    <property type="nucleotide sequence ID" value="NZ_BAABIF010000028.1"/>
</dbReference>
<feature type="compositionally biased region" description="Basic and acidic residues" evidence="5">
    <location>
        <begin position="1"/>
        <end position="18"/>
    </location>
</feature>
<protein>
    <submittedName>
        <fullName evidence="8">RNA polymerase sigma-70 factor (ECF subfamily)</fullName>
    </submittedName>
</protein>
<name>A0A840Z3F8_9SPHN</name>
<evidence type="ECO:0000313" key="8">
    <source>
        <dbReference type="EMBL" id="MBB5720260.1"/>
    </source>
</evidence>
<gene>
    <name evidence="8" type="ORF">FHR23_003223</name>
</gene>
<evidence type="ECO:0000259" key="6">
    <source>
        <dbReference type="Pfam" id="PF04542"/>
    </source>
</evidence>
<dbReference type="SUPFAM" id="SSF88946">
    <property type="entry name" value="Sigma2 domain of RNA polymerase sigma factors"/>
    <property type="match status" value="1"/>
</dbReference>
<dbReference type="Pfam" id="PF08281">
    <property type="entry name" value="Sigma70_r4_2"/>
    <property type="match status" value="1"/>
</dbReference>
<evidence type="ECO:0000259" key="7">
    <source>
        <dbReference type="Pfam" id="PF08281"/>
    </source>
</evidence>
<comment type="caution">
    <text evidence="8">The sequence shown here is derived from an EMBL/GenBank/DDBJ whole genome shotgun (WGS) entry which is preliminary data.</text>
</comment>
<dbReference type="InterPro" id="IPR013325">
    <property type="entry name" value="RNA_pol_sigma_r2"/>
</dbReference>
<evidence type="ECO:0000256" key="5">
    <source>
        <dbReference type="SAM" id="MobiDB-lite"/>
    </source>
</evidence>
<evidence type="ECO:0000256" key="3">
    <source>
        <dbReference type="ARBA" id="ARBA00023082"/>
    </source>
</evidence>
<dbReference type="Gene3D" id="1.10.1740.10">
    <property type="match status" value="1"/>
</dbReference>
<feature type="domain" description="RNA polymerase sigma factor 70 region 4 type 2" evidence="7">
    <location>
        <begin position="131"/>
        <end position="183"/>
    </location>
</feature>
<dbReference type="InterPro" id="IPR039425">
    <property type="entry name" value="RNA_pol_sigma-70-like"/>
</dbReference>
<evidence type="ECO:0000313" key="9">
    <source>
        <dbReference type="Proteomes" id="UP000554342"/>
    </source>
</evidence>
<evidence type="ECO:0000256" key="4">
    <source>
        <dbReference type="ARBA" id="ARBA00023163"/>
    </source>
</evidence>
<feature type="domain" description="RNA polymerase sigma-70 region 2" evidence="6">
    <location>
        <begin position="27"/>
        <end position="91"/>
    </location>
</feature>
<evidence type="ECO:0000256" key="2">
    <source>
        <dbReference type="ARBA" id="ARBA00023015"/>
    </source>
</evidence>
<sequence length="192" mass="21223">MSTGYEERVHRNTDHDAVSGEGLTGLLSDHREELLRFVTARTGDPSLAEDLLQELWLRCHKASPVGVANARAYLFRMANNLILDWVKGERRSRSRDHGWAALRNRGWTADGDSIDPQAGPEEELIERQQEEQFAAAIAALPPGAGRAFRLHKIDGLPQAEVARQMGISRSGVEKHIAAAMARLRILLAGEEG</sequence>
<feature type="region of interest" description="Disordered" evidence="5">
    <location>
        <begin position="1"/>
        <end position="21"/>
    </location>
</feature>
<dbReference type="Pfam" id="PF04542">
    <property type="entry name" value="Sigma70_r2"/>
    <property type="match status" value="1"/>
</dbReference>
<keyword evidence="2" id="KW-0805">Transcription regulation</keyword>
<dbReference type="GO" id="GO:0006352">
    <property type="term" value="P:DNA-templated transcription initiation"/>
    <property type="evidence" value="ECO:0007669"/>
    <property type="project" value="InterPro"/>
</dbReference>
<dbReference type="InterPro" id="IPR013249">
    <property type="entry name" value="RNA_pol_sigma70_r4_t2"/>
</dbReference>
<organism evidence="8 9">
    <name type="scientific">Stakelama sediminis</name>
    <dbReference type="NCBI Taxonomy" id="463200"/>
    <lineage>
        <taxon>Bacteria</taxon>
        <taxon>Pseudomonadati</taxon>
        <taxon>Pseudomonadota</taxon>
        <taxon>Alphaproteobacteria</taxon>
        <taxon>Sphingomonadales</taxon>
        <taxon>Sphingomonadaceae</taxon>
        <taxon>Stakelama</taxon>
    </lineage>
</organism>
<evidence type="ECO:0000256" key="1">
    <source>
        <dbReference type="ARBA" id="ARBA00010641"/>
    </source>
</evidence>
<proteinExistence type="inferred from homology"/>
<dbReference type="Proteomes" id="UP000554342">
    <property type="component" value="Unassembled WGS sequence"/>
</dbReference>
<dbReference type="InterPro" id="IPR007627">
    <property type="entry name" value="RNA_pol_sigma70_r2"/>
</dbReference>
<reference evidence="8 9" key="1">
    <citation type="submission" date="2020-08" db="EMBL/GenBank/DDBJ databases">
        <title>Genomic Encyclopedia of Type Strains, Phase IV (KMG-IV): sequencing the most valuable type-strain genomes for metagenomic binning, comparative biology and taxonomic classification.</title>
        <authorList>
            <person name="Goeker M."/>
        </authorList>
    </citation>
    <scope>NUCLEOTIDE SEQUENCE [LARGE SCALE GENOMIC DNA]</scope>
    <source>
        <strain evidence="8 9">DSM 27203</strain>
    </source>
</reference>
<dbReference type="PANTHER" id="PTHR43133">
    <property type="entry name" value="RNA POLYMERASE ECF-TYPE SIGMA FACTO"/>
    <property type="match status" value="1"/>
</dbReference>
<keyword evidence="3" id="KW-0731">Sigma factor</keyword>
<dbReference type="InterPro" id="IPR036388">
    <property type="entry name" value="WH-like_DNA-bd_sf"/>
</dbReference>
<dbReference type="EMBL" id="JACIJI010000011">
    <property type="protein sequence ID" value="MBB5720260.1"/>
    <property type="molecule type" value="Genomic_DNA"/>
</dbReference>
<dbReference type="NCBIfam" id="TIGR02937">
    <property type="entry name" value="sigma70-ECF"/>
    <property type="match status" value="1"/>
</dbReference>
<keyword evidence="9" id="KW-1185">Reference proteome</keyword>
<dbReference type="GO" id="GO:0016987">
    <property type="term" value="F:sigma factor activity"/>
    <property type="evidence" value="ECO:0007669"/>
    <property type="project" value="UniProtKB-KW"/>
</dbReference>
<accession>A0A840Z3F8</accession>
<dbReference type="SUPFAM" id="SSF88659">
    <property type="entry name" value="Sigma3 and sigma4 domains of RNA polymerase sigma factors"/>
    <property type="match status" value="1"/>
</dbReference>
<dbReference type="PANTHER" id="PTHR43133:SF63">
    <property type="entry name" value="RNA POLYMERASE SIGMA FACTOR FECI-RELATED"/>
    <property type="match status" value="1"/>
</dbReference>
<dbReference type="InterPro" id="IPR014284">
    <property type="entry name" value="RNA_pol_sigma-70_dom"/>
</dbReference>